<name>A0A1X6WU25_9ENTE</name>
<gene>
    <name evidence="1" type="ORF">FM121_13590</name>
</gene>
<protein>
    <submittedName>
        <fullName evidence="1">Uncharacterized protein</fullName>
    </submittedName>
</protein>
<dbReference type="Proteomes" id="UP000195918">
    <property type="component" value="Unassembled WGS sequence"/>
</dbReference>
<evidence type="ECO:0000313" key="1">
    <source>
        <dbReference type="EMBL" id="SLM87126.1"/>
    </source>
</evidence>
<sequence length="71" mass="8360">MSAKYSVSDLKKEIRAIGNNKPIEIFYIYEGGFYFNDYQLDIVLSYRLGKDRFETAEEHAKGIFEEMSEHN</sequence>
<dbReference type="RefSeq" id="WP_143597098.1">
    <property type="nucleotide sequence ID" value="NZ_FWFD01000019.1"/>
</dbReference>
<dbReference type="AlphaFoldDB" id="A0A1X6WU25"/>
<keyword evidence="2" id="KW-1185">Reference proteome</keyword>
<organism evidence="1 2">
    <name type="scientific">Vagococcus fluvialis bH819</name>
    <dbReference type="NCBI Taxonomy" id="1255619"/>
    <lineage>
        <taxon>Bacteria</taxon>
        <taxon>Bacillati</taxon>
        <taxon>Bacillota</taxon>
        <taxon>Bacilli</taxon>
        <taxon>Lactobacillales</taxon>
        <taxon>Enterococcaceae</taxon>
        <taxon>Vagococcus</taxon>
    </lineage>
</organism>
<reference evidence="2" key="1">
    <citation type="submission" date="2017-02" db="EMBL/GenBank/DDBJ databases">
        <authorList>
            <person name="Dridi B."/>
        </authorList>
    </citation>
    <scope>NUCLEOTIDE SEQUENCE [LARGE SCALE GENOMIC DNA]</scope>
    <source>
        <strain evidence="2">bH819</strain>
    </source>
</reference>
<evidence type="ECO:0000313" key="2">
    <source>
        <dbReference type="Proteomes" id="UP000195918"/>
    </source>
</evidence>
<accession>A0A1X6WU25</accession>
<dbReference type="EMBL" id="FWFD01000019">
    <property type="protein sequence ID" value="SLM87126.1"/>
    <property type="molecule type" value="Genomic_DNA"/>
</dbReference>
<proteinExistence type="predicted"/>